<dbReference type="SUPFAM" id="SSF53335">
    <property type="entry name" value="S-adenosyl-L-methionine-dependent methyltransferases"/>
    <property type="match status" value="1"/>
</dbReference>
<dbReference type="GO" id="GO:0003676">
    <property type="term" value="F:nucleic acid binding"/>
    <property type="evidence" value="ECO:0007669"/>
    <property type="project" value="InterPro"/>
</dbReference>
<proteinExistence type="predicted"/>
<dbReference type="NCBIfam" id="TIGR00095">
    <property type="entry name" value="16S rRNA (guanine(966)-N(2))-methyltransferase RsmD"/>
    <property type="match status" value="1"/>
</dbReference>
<accession>A0A4P8XNU6</accession>
<name>A0A4P8XNU6_9BACL</name>
<keyword evidence="4" id="KW-1185">Reference proteome</keyword>
<dbReference type="Pfam" id="PF03602">
    <property type="entry name" value="Cons_hypoth95"/>
    <property type="match status" value="1"/>
</dbReference>
<evidence type="ECO:0000313" key="4">
    <source>
        <dbReference type="Proteomes" id="UP000300879"/>
    </source>
</evidence>
<organism evidence="3 4">
    <name type="scientific">Paenibacillus algicola</name>
    <dbReference type="NCBI Taxonomy" id="2565926"/>
    <lineage>
        <taxon>Bacteria</taxon>
        <taxon>Bacillati</taxon>
        <taxon>Bacillota</taxon>
        <taxon>Bacilli</taxon>
        <taxon>Bacillales</taxon>
        <taxon>Paenibacillaceae</taxon>
        <taxon>Paenibacillus</taxon>
    </lineage>
</organism>
<keyword evidence="2 3" id="KW-0808">Transferase</keyword>
<evidence type="ECO:0000256" key="2">
    <source>
        <dbReference type="ARBA" id="ARBA00022679"/>
    </source>
</evidence>
<reference evidence="3 4" key="1">
    <citation type="submission" date="2019-05" db="EMBL/GenBank/DDBJ databases">
        <authorList>
            <person name="Chen C."/>
        </authorList>
    </citation>
    <scope>NUCLEOTIDE SEQUENCE [LARGE SCALE GENOMIC DNA]</scope>
    <source>
        <strain evidence="3 4">HB172198</strain>
    </source>
</reference>
<protein>
    <submittedName>
        <fullName evidence="3">RNA methyltransferase, RsmD family</fullName>
    </submittedName>
</protein>
<dbReference type="InterPro" id="IPR002052">
    <property type="entry name" value="DNA_methylase_N6_adenine_CS"/>
</dbReference>
<evidence type="ECO:0000256" key="1">
    <source>
        <dbReference type="ARBA" id="ARBA00022603"/>
    </source>
</evidence>
<gene>
    <name evidence="3" type="ORF">E6C60_2559</name>
</gene>
<evidence type="ECO:0000313" key="3">
    <source>
        <dbReference type="EMBL" id="QCT03271.1"/>
    </source>
</evidence>
<dbReference type="KEGG" id="palo:E6C60_2559"/>
<dbReference type="GO" id="GO:0008168">
    <property type="term" value="F:methyltransferase activity"/>
    <property type="evidence" value="ECO:0007669"/>
    <property type="project" value="UniProtKB-KW"/>
</dbReference>
<dbReference type="EMBL" id="CP040396">
    <property type="protein sequence ID" value="QCT03271.1"/>
    <property type="molecule type" value="Genomic_DNA"/>
</dbReference>
<dbReference type="AlphaFoldDB" id="A0A4P8XNU6"/>
<dbReference type="PANTHER" id="PTHR43542">
    <property type="entry name" value="METHYLTRANSFERASE"/>
    <property type="match status" value="1"/>
</dbReference>
<dbReference type="PROSITE" id="PS00092">
    <property type="entry name" value="N6_MTASE"/>
    <property type="match status" value="1"/>
</dbReference>
<keyword evidence="1 3" id="KW-0489">Methyltransferase</keyword>
<dbReference type="InterPro" id="IPR004398">
    <property type="entry name" value="RNA_MeTrfase_RsmD"/>
</dbReference>
<dbReference type="CDD" id="cd02440">
    <property type="entry name" value="AdoMet_MTases"/>
    <property type="match status" value="1"/>
</dbReference>
<dbReference type="InterPro" id="IPR029063">
    <property type="entry name" value="SAM-dependent_MTases_sf"/>
</dbReference>
<dbReference type="Gene3D" id="3.40.50.150">
    <property type="entry name" value="Vaccinia Virus protein VP39"/>
    <property type="match status" value="1"/>
</dbReference>
<dbReference type="PANTHER" id="PTHR43542:SF1">
    <property type="entry name" value="METHYLTRANSFERASE"/>
    <property type="match status" value="1"/>
</dbReference>
<sequence>MGEEKPDEELMGKRKSSFAVVYDTFDVDNVRMPGSCQEYTPLANFIFRGISFSSTIDYVTIFSFNAIIFIQETTLGQETGEILVRVISGRAKGRPLKSVPGTGTRPTTDKVKEALFSMIGPYFDGGAALDLFAGTGGLGIESISRGMDKAVFIDADSKSLDTIKANLAATGFTSQAEVFRNDAARALKVLERRGYKFDLVFLDPPYRMKNGDALMTELSDKGLLYDDALIVLEYESSYTYPETLEGFRHLRSARYGETAVSIYRFTGSSSMPESSGEEEA</sequence>
<dbReference type="Proteomes" id="UP000300879">
    <property type="component" value="Chromosome"/>
</dbReference>
<dbReference type="GO" id="GO:0031167">
    <property type="term" value="P:rRNA methylation"/>
    <property type="evidence" value="ECO:0007669"/>
    <property type="project" value="InterPro"/>
</dbReference>